<dbReference type="AlphaFoldDB" id="A0A0M3AWZ2"/>
<keyword evidence="4" id="KW-1185">Reference proteome</keyword>
<dbReference type="EMBL" id="LBIC01000002">
    <property type="protein sequence ID" value="KKW93109.1"/>
    <property type="molecule type" value="Genomic_DNA"/>
</dbReference>
<gene>
    <name evidence="3" type="ORF">YP76_05735</name>
</gene>
<evidence type="ECO:0000313" key="4">
    <source>
        <dbReference type="Proteomes" id="UP000033874"/>
    </source>
</evidence>
<protein>
    <submittedName>
        <fullName evidence="3">Uncharacterized protein</fullName>
    </submittedName>
</protein>
<feature type="compositionally biased region" description="Polar residues" evidence="2">
    <location>
        <begin position="16"/>
        <end position="26"/>
    </location>
</feature>
<feature type="compositionally biased region" description="Basic residues" evidence="2">
    <location>
        <begin position="1"/>
        <end position="12"/>
    </location>
</feature>
<comment type="caution">
    <text evidence="3">The sequence shown here is derived from an EMBL/GenBank/DDBJ whole genome shotgun (WGS) entry which is preliminary data.</text>
</comment>
<evidence type="ECO:0000256" key="1">
    <source>
        <dbReference type="SAM" id="Coils"/>
    </source>
</evidence>
<evidence type="ECO:0000313" key="3">
    <source>
        <dbReference type="EMBL" id="KKW93109.1"/>
    </source>
</evidence>
<feature type="coiled-coil region" evidence="1">
    <location>
        <begin position="50"/>
        <end position="77"/>
    </location>
</feature>
<reference evidence="3 4" key="1">
    <citation type="submission" date="2015-04" db="EMBL/GenBank/DDBJ databases">
        <title>Genome sequence of aromatic hydrocarbons-degrading Sphingobium chungbukense DJ77.</title>
        <authorList>
            <person name="Kim Y.-C."/>
            <person name="Chae J.-C."/>
        </authorList>
    </citation>
    <scope>NUCLEOTIDE SEQUENCE [LARGE SCALE GENOMIC DNA]</scope>
    <source>
        <strain evidence="3 4">DJ77</strain>
    </source>
</reference>
<name>A0A0M3AWZ2_9SPHN</name>
<keyword evidence="1" id="KW-0175">Coiled coil</keyword>
<evidence type="ECO:0000256" key="2">
    <source>
        <dbReference type="SAM" id="MobiDB-lite"/>
    </source>
</evidence>
<dbReference type="Proteomes" id="UP000033874">
    <property type="component" value="Unassembled WGS sequence"/>
</dbReference>
<dbReference type="RefSeq" id="WP_046762679.1">
    <property type="nucleotide sequence ID" value="NZ_LBIC01000002.1"/>
</dbReference>
<organism evidence="3 4">
    <name type="scientific">Sphingobium chungbukense</name>
    <dbReference type="NCBI Taxonomy" id="56193"/>
    <lineage>
        <taxon>Bacteria</taxon>
        <taxon>Pseudomonadati</taxon>
        <taxon>Pseudomonadota</taxon>
        <taxon>Alphaproteobacteria</taxon>
        <taxon>Sphingomonadales</taxon>
        <taxon>Sphingomonadaceae</taxon>
        <taxon>Sphingobium</taxon>
    </lineage>
</organism>
<dbReference type="STRING" id="56193.YP76_05735"/>
<accession>A0A0M3AWZ2</accession>
<dbReference type="PATRIC" id="fig|56193.3.peg.1190"/>
<proteinExistence type="predicted"/>
<sequence length="81" mass="8989">MRKLTKLVHGLKKAGTESQGNSNSGASVIEDSEDQSGGLTLEDRELIGFIETLDKRLASLEHDLWIARRQMAELIDNEGHK</sequence>
<feature type="region of interest" description="Disordered" evidence="2">
    <location>
        <begin position="1"/>
        <end position="37"/>
    </location>
</feature>